<comment type="caution">
    <text evidence="2">The sequence shown here is derived from an EMBL/GenBank/DDBJ whole genome shotgun (WGS) entry which is preliminary data.</text>
</comment>
<feature type="compositionally biased region" description="Basic and acidic residues" evidence="1">
    <location>
        <begin position="143"/>
        <end position="152"/>
    </location>
</feature>
<proteinExistence type="predicted"/>
<feature type="non-terminal residue" evidence="2">
    <location>
        <position position="1"/>
    </location>
</feature>
<sequence length="169" mass="18217">TEEYVKAEVAAGIKKGIEGIQIENSRKTQSDQAAASEVVLDKAREKYDDFDAVVFASTGVVTNPEILKVLQTTGDAMGDLLYYMGSNPKESQKINAMSPMAAAVELGAIKAKLMTKSKTPPNKTNAPDPLKRVGGGGASNAKTIDKMSQKERMAKWEADRIARLTRGRV</sequence>
<organism evidence="2">
    <name type="scientific">marine sediment metagenome</name>
    <dbReference type="NCBI Taxonomy" id="412755"/>
    <lineage>
        <taxon>unclassified sequences</taxon>
        <taxon>metagenomes</taxon>
        <taxon>ecological metagenomes</taxon>
    </lineage>
</organism>
<accession>A0A0F8ZH92</accession>
<gene>
    <name evidence="2" type="ORF">LCGC14_2695400</name>
</gene>
<dbReference type="AlphaFoldDB" id="A0A0F8ZH92"/>
<feature type="region of interest" description="Disordered" evidence="1">
    <location>
        <begin position="116"/>
        <end position="152"/>
    </location>
</feature>
<dbReference type="EMBL" id="LAZR01047882">
    <property type="protein sequence ID" value="KKK93187.1"/>
    <property type="molecule type" value="Genomic_DNA"/>
</dbReference>
<feature type="compositionally biased region" description="Polar residues" evidence="1">
    <location>
        <begin position="116"/>
        <end position="125"/>
    </location>
</feature>
<protein>
    <submittedName>
        <fullName evidence="2">Uncharacterized protein</fullName>
    </submittedName>
</protein>
<evidence type="ECO:0000256" key="1">
    <source>
        <dbReference type="SAM" id="MobiDB-lite"/>
    </source>
</evidence>
<evidence type="ECO:0000313" key="2">
    <source>
        <dbReference type="EMBL" id="KKK93187.1"/>
    </source>
</evidence>
<reference evidence="2" key="1">
    <citation type="journal article" date="2015" name="Nature">
        <title>Complex archaea that bridge the gap between prokaryotes and eukaryotes.</title>
        <authorList>
            <person name="Spang A."/>
            <person name="Saw J.H."/>
            <person name="Jorgensen S.L."/>
            <person name="Zaremba-Niedzwiedzka K."/>
            <person name="Martijn J."/>
            <person name="Lind A.E."/>
            <person name="van Eijk R."/>
            <person name="Schleper C."/>
            <person name="Guy L."/>
            <person name="Ettema T.J."/>
        </authorList>
    </citation>
    <scope>NUCLEOTIDE SEQUENCE</scope>
</reference>
<name>A0A0F8ZH92_9ZZZZ</name>